<accession>A0ABP4K9D2</accession>
<keyword evidence="3" id="KW-0804">Transcription</keyword>
<dbReference type="PANTHER" id="PTHR30146:SF155">
    <property type="entry name" value="ALANINE RACEMASE"/>
    <property type="match status" value="1"/>
</dbReference>
<dbReference type="PANTHER" id="PTHR30146">
    <property type="entry name" value="LACI-RELATED TRANSCRIPTIONAL REPRESSOR"/>
    <property type="match status" value="1"/>
</dbReference>
<evidence type="ECO:0000259" key="5">
    <source>
        <dbReference type="Pfam" id="PF13377"/>
    </source>
</evidence>
<gene>
    <name evidence="6" type="ORF">GCM10009802_54900</name>
</gene>
<evidence type="ECO:0000256" key="1">
    <source>
        <dbReference type="ARBA" id="ARBA00023015"/>
    </source>
</evidence>
<sequence length="86" mass="8845">MAVAALSVAHELRLDIPADLSVVAWDDSPLTRVVRPALPAVTRDVAAYGARAVAALLAVISGEPVGDAEEEPARLPPRGSTAAPPR</sequence>
<protein>
    <recommendedName>
        <fullName evidence="5">Transcriptional regulator LacI/GalR-like sensor domain-containing protein</fullName>
    </recommendedName>
</protein>
<evidence type="ECO:0000313" key="7">
    <source>
        <dbReference type="Proteomes" id="UP001500443"/>
    </source>
</evidence>
<comment type="caution">
    <text evidence="6">The sequence shown here is derived from an EMBL/GenBank/DDBJ whole genome shotgun (WGS) entry which is preliminary data.</text>
</comment>
<name>A0ABP4K9D2_9ACTN</name>
<dbReference type="Proteomes" id="UP001500443">
    <property type="component" value="Unassembled WGS sequence"/>
</dbReference>
<evidence type="ECO:0000256" key="2">
    <source>
        <dbReference type="ARBA" id="ARBA00023125"/>
    </source>
</evidence>
<proteinExistence type="predicted"/>
<dbReference type="Pfam" id="PF13377">
    <property type="entry name" value="Peripla_BP_3"/>
    <property type="match status" value="1"/>
</dbReference>
<dbReference type="SUPFAM" id="SSF53822">
    <property type="entry name" value="Periplasmic binding protein-like I"/>
    <property type="match status" value="1"/>
</dbReference>
<dbReference type="InterPro" id="IPR028082">
    <property type="entry name" value="Peripla_BP_I"/>
</dbReference>
<evidence type="ECO:0000256" key="4">
    <source>
        <dbReference type="SAM" id="MobiDB-lite"/>
    </source>
</evidence>
<keyword evidence="2" id="KW-0238">DNA-binding</keyword>
<evidence type="ECO:0000256" key="3">
    <source>
        <dbReference type="ARBA" id="ARBA00023163"/>
    </source>
</evidence>
<keyword evidence="1" id="KW-0805">Transcription regulation</keyword>
<evidence type="ECO:0000313" key="6">
    <source>
        <dbReference type="EMBL" id="GAA1500052.1"/>
    </source>
</evidence>
<feature type="domain" description="Transcriptional regulator LacI/GalR-like sensor" evidence="5">
    <location>
        <begin position="1"/>
        <end position="81"/>
    </location>
</feature>
<feature type="region of interest" description="Disordered" evidence="4">
    <location>
        <begin position="65"/>
        <end position="86"/>
    </location>
</feature>
<dbReference type="Gene3D" id="3.40.50.2300">
    <property type="match status" value="2"/>
</dbReference>
<organism evidence="6 7">
    <name type="scientific">Streptomyces synnematoformans</name>
    <dbReference type="NCBI Taxonomy" id="415721"/>
    <lineage>
        <taxon>Bacteria</taxon>
        <taxon>Bacillati</taxon>
        <taxon>Actinomycetota</taxon>
        <taxon>Actinomycetes</taxon>
        <taxon>Kitasatosporales</taxon>
        <taxon>Streptomycetaceae</taxon>
        <taxon>Streptomyces</taxon>
    </lineage>
</organism>
<dbReference type="InterPro" id="IPR046335">
    <property type="entry name" value="LacI/GalR-like_sensor"/>
</dbReference>
<keyword evidence="7" id="KW-1185">Reference proteome</keyword>
<reference evidence="7" key="1">
    <citation type="journal article" date="2019" name="Int. J. Syst. Evol. Microbiol.">
        <title>The Global Catalogue of Microorganisms (GCM) 10K type strain sequencing project: providing services to taxonomists for standard genome sequencing and annotation.</title>
        <authorList>
            <consortium name="The Broad Institute Genomics Platform"/>
            <consortium name="The Broad Institute Genome Sequencing Center for Infectious Disease"/>
            <person name="Wu L."/>
            <person name="Ma J."/>
        </authorList>
    </citation>
    <scope>NUCLEOTIDE SEQUENCE [LARGE SCALE GENOMIC DNA]</scope>
    <source>
        <strain evidence="7">JCM 15481</strain>
    </source>
</reference>
<dbReference type="EMBL" id="BAAAPF010000267">
    <property type="protein sequence ID" value="GAA1500052.1"/>
    <property type="molecule type" value="Genomic_DNA"/>
</dbReference>